<dbReference type="KEGG" id="had:CDV25_08630"/>
<dbReference type="OrthoDB" id="4964195at2"/>
<evidence type="ECO:0000313" key="3">
    <source>
        <dbReference type="Proteomes" id="UP000244890"/>
    </source>
</evidence>
<dbReference type="EMBL" id="CP021886">
    <property type="protein sequence ID" value="AWI34818.1"/>
    <property type="molecule type" value="Genomic_DNA"/>
</dbReference>
<dbReference type="Pfam" id="PF08878">
    <property type="entry name" value="HamA"/>
    <property type="match status" value="1"/>
</dbReference>
<sequence>MDNYTFTKYRDKDKVDFEVLIDERLINTSANHAMLSLVNDFESNQWRSKKFRNFIINNLKEVALNKKERDALSGNEGDILERAISKMHIDNSGGEIGEVFLYGIMKNYYNALPVVPKIFYKQNPNDNAKGADSVHITLEELEENAYHIWLGESKIYNDITGSINEAVKSVYELLATDKLKKEKSLIMNLNDIEDYLSDVDDSKKPLMIELKKTLNDRTSLDEMKKILHIPISIIYECEMTKQHLQNPSVCLNDNYKNLIIEFHKKQCGNLSQKIISKLNDIPLIEYIKFHIIIFPIHNKEELVAQINKIFEAHRQ</sequence>
<evidence type="ECO:0000313" key="2">
    <source>
        <dbReference type="EMBL" id="AWI34818.1"/>
    </source>
</evidence>
<accession>A0A2U8FFL5</accession>
<protein>
    <recommendedName>
        <fullName evidence="1">Anti-bacteriophage protein A/HamA C-terminal domain-containing protein</fullName>
    </recommendedName>
</protein>
<organism evidence="2 3">
    <name type="scientific">Helicobacter apodemus</name>
    <dbReference type="NCBI Taxonomy" id="135569"/>
    <lineage>
        <taxon>Bacteria</taxon>
        <taxon>Pseudomonadati</taxon>
        <taxon>Campylobacterota</taxon>
        <taxon>Epsilonproteobacteria</taxon>
        <taxon>Campylobacterales</taxon>
        <taxon>Helicobacteraceae</taxon>
        <taxon>Helicobacter</taxon>
    </lineage>
</organism>
<dbReference type="Proteomes" id="UP000244890">
    <property type="component" value="Chromosome"/>
</dbReference>
<dbReference type="AlphaFoldDB" id="A0A2U8FFL5"/>
<evidence type="ECO:0000259" key="1">
    <source>
        <dbReference type="Pfam" id="PF08878"/>
    </source>
</evidence>
<dbReference type="InterPro" id="IPR014976">
    <property type="entry name" value="AbpA_HamA_C"/>
</dbReference>
<proteinExistence type="predicted"/>
<dbReference type="RefSeq" id="WP_108911594.1">
    <property type="nucleotide sequence ID" value="NZ_CP021886.1"/>
</dbReference>
<name>A0A2U8FFL5_9HELI</name>
<feature type="domain" description="Anti-bacteriophage protein A/HamA C-terminal" evidence="1">
    <location>
        <begin position="18"/>
        <end position="308"/>
    </location>
</feature>
<gene>
    <name evidence="2" type="ORF">CDV25_08630</name>
</gene>
<reference evidence="2 3" key="1">
    <citation type="submission" date="2017-06" db="EMBL/GenBank/DDBJ databases">
        <title>Complete genome of Helicobacter apodemus.</title>
        <authorList>
            <person name="Cho S."/>
        </authorList>
    </citation>
    <scope>NUCLEOTIDE SEQUENCE [LARGE SCALE GENOMIC DNA]</scope>
    <source>
        <strain evidence="3">SNUVETPUB-15-01</strain>
    </source>
</reference>